<dbReference type="AlphaFoldDB" id="A0AAN8GBL7"/>
<name>A0AAN8GBL7_TRICO</name>
<reference evidence="2 3" key="1">
    <citation type="submission" date="2019-10" db="EMBL/GenBank/DDBJ databases">
        <title>Assembly and Annotation for the nematode Trichostrongylus colubriformis.</title>
        <authorList>
            <person name="Martin J."/>
        </authorList>
    </citation>
    <scope>NUCLEOTIDE SEQUENCE [LARGE SCALE GENOMIC DNA]</scope>
    <source>
        <strain evidence="2">G859</strain>
        <tissue evidence="2">Whole worm</tissue>
    </source>
</reference>
<dbReference type="EMBL" id="WIXE01001207">
    <property type="protein sequence ID" value="KAK5985903.1"/>
    <property type="molecule type" value="Genomic_DNA"/>
</dbReference>
<evidence type="ECO:0000313" key="3">
    <source>
        <dbReference type="Proteomes" id="UP001331761"/>
    </source>
</evidence>
<evidence type="ECO:0000256" key="1">
    <source>
        <dbReference type="SAM" id="MobiDB-lite"/>
    </source>
</evidence>
<comment type="caution">
    <text evidence="2">The sequence shown here is derived from an EMBL/GenBank/DDBJ whole genome shotgun (WGS) entry which is preliminary data.</text>
</comment>
<evidence type="ECO:0000313" key="2">
    <source>
        <dbReference type="EMBL" id="KAK5985903.1"/>
    </source>
</evidence>
<feature type="compositionally biased region" description="Basic and acidic residues" evidence="1">
    <location>
        <begin position="105"/>
        <end position="114"/>
    </location>
</feature>
<dbReference type="Proteomes" id="UP001331761">
    <property type="component" value="Unassembled WGS sequence"/>
</dbReference>
<keyword evidence="3" id="KW-1185">Reference proteome</keyword>
<organism evidence="2 3">
    <name type="scientific">Trichostrongylus colubriformis</name>
    <name type="common">Black scour worm</name>
    <dbReference type="NCBI Taxonomy" id="6319"/>
    <lineage>
        <taxon>Eukaryota</taxon>
        <taxon>Metazoa</taxon>
        <taxon>Ecdysozoa</taxon>
        <taxon>Nematoda</taxon>
        <taxon>Chromadorea</taxon>
        <taxon>Rhabditida</taxon>
        <taxon>Rhabditina</taxon>
        <taxon>Rhabditomorpha</taxon>
        <taxon>Strongyloidea</taxon>
        <taxon>Trichostrongylidae</taxon>
        <taxon>Trichostrongylus</taxon>
    </lineage>
</organism>
<proteinExistence type="predicted"/>
<accession>A0AAN8GBL7</accession>
<gene>
    <name evidence="2" type="ORF">GCK32_016126</name>
</gene>
<feature type="region of interest" description="Disordered" evidence="1">
    <location>
        <begin position="79"/>
        <end position="114"/>
    </location>
</feature>
<feature type="non-terminal residue" evidence="2">
    <location>
        <position position="1"/>
    </location>
</feature>
<sequence length="126" mass="14478">DSNEAAERLAKLSDIDAVADEKIEDLRKRLSLLEYQRWEQEPLLYRVCRYIRAILNWIMLTVNHFLRFCRAIANSAYKHQASPPPAVTNNSSETSVSPVMSPPSRKRDETDVSLRHRRALATAAQK</sequence>
<protein>
    <submittedName>
        <fullName evidence="2">Uncharacterized protein</fullName>
    </submittedName>
</protein>
<feature type="compositionally biased region" description="Polar residues" evidence="1">
    <location>
        <begin position="87"/>
        <end position="98"/>
    </location>
</feature>